<protein>
    <submittedName>
        <fullName evidence="4">Fibronectin type III domain-containing protein</fullName>
    </submittedName>
</protein>
<dbReference type="CDD" id="cd00063">
    <property type="entry name" value="FN3"/>
    <property type="match status" value="1"/>
</dbReference>
<dbReference type="Gene3D" id="2.60.40.10">
    <property type="entry name" value="Immunoglobulins"/>
    <property type="match status" value="1"/>
</dbReference>
<dbReference type="PROSITE" id="PS50853">
    <property type="entry name" value="FN3"/>
    <property type="match status" value="1"/>
</dbReference>
<accession>A0ABS7HM18</accession>
<dbReference type="InterPro" id="IPR013783">
    <property type="entry name" value="Ig-like_fold"/>
</dbReference>
<feature type="domain" description="Fibronectin type-III" evidence="3">
    <location>
        <begin position="116"/>
        <end position="219"/>
    </location>
</feature>
<keyword evidence="1" id="KW-0378">Hydrolase</keyword>
<organism evidence="4 5">
    <name type="scientific">Microbacterium jejuense</name>
    <dbReference type="NCBI Taxonomy" id="1263637"/>
    <lineage>
        <taxon>Bacteria</taxon>
        <taxon>Bacillati</taxon>
        <taxon>Actinomycetota</taxon>
        <taxon>Actinomycetes</taxon>
        <taxon>Micrococcales</taxon>
        <taxon>Microbacteriaceae</taxon>
        <taxon>Microbacterium</taxon>
    </lineage>
</organism>
<evidence type="ECO:0000259" key="3">
    <source>
        <dbReference type="PROSITE" id="PS50853"/>
    </source>
</evidence>
<evidence type="ECO:0000313" key="5">
    <source>
        <dbReference type="Proteomes" id="UP001196843"/>
    </source>
</evidence>
<evidence type="ECO:0000313" key="4">
    <source>
        <dbReference type="EMBL" id="MBW9093099.1"/>
    </source>
</evidence>
<comment type="caution">
    <text evidence="4">The sequence shown here is derived from an EMBL/GenBank/DDBJ whole genome shotgun (WGS) entry which is preliminary data.</text>
</comment>
<dbReference type="EMBL" id="JAEUAW010000003">
    <property type="protein sequence ID" value="MBW9093099.1"/>
    <property type="molecule type" value="Genomic_DNA"/>
</dbReference>
<evidence type="ECO:0000256" key="1">
    <source>
        <dbReference type="ARBA" id="ARBA00023295"/>
    </source>
</evidence>
<sequence length="258" mass="26038">MAFVDKATGQAGALRIDFDGTTVRFYVYGGYSTTNSGGLGWSGVVNGVGVGGSQPWSTGTKPAPGLLFGAWTANYGTQTVSFTLNATGTSGLGGPTTLTMTITRQAPPPPATPPAAPHSLSVSDITLTSFRVTYSRGANNGAAIDQDHAEWSRVSDGVVVWDDAPFGVGPAGNPNGASMPAGVGLALASGVEYRVRIRSHNSAGWGPFSGYVSARTLSGIRAGKAGAFPVAELNVGKGNAFSVPQLSVGKAGSFGPPT</sequence>
<name>A0ABS7HM18_9MICO</name>
<proteinExistence type="predicted"/>
<dbReference type="SUPFAM" id="SSF49265">
    <property type="entry name" value="Fibronectin type III"/>
    <property type="match status" value="1"/>
</dbReference>
<keyword evidence="2" id="KW-0119">Carbohydrate metabolism</keyword>
<keyword evidence="2" id="KW-0624">Polysaccharide degradation</keyword>
<dbReference type="RefSeq" id="WP_220299821.1">
    <property type="nucleotide sequence ID" value="NZ_JAEUAW010000003.1"/>
</dbReference>
<gene>
    <name evidence="4" type="ORF">JNB62_05340</name>
</gene>
<reference evidence="4 5" key="1">
    <citation type="journal article" date="2021" name="MBio">
        <title>Poor Competitiveness of Bradyrhizobium in Pigeon Pea Root Colonization in Indian Soils.</title>
        <authorList>
            <person name="Chalasani D."/>
            <person name="Basu A."/>
            <person name="Pullabhotla S.V.S.R.N."/>
            <person name="Jorrin B."/>
            <person name="Neal A.L."/>
            <person name="Poole P.S."/>
            <person name="Podile A.R."/>
            <person name="Tkacz A."/>
        </authorList>
    </citation>
    <scope>NUCLEOTIDE SEQUENCE [LARGE SCALE GENOMIC DNA]</scope>
    <source>
        <strain evidence="4 5">HU14</strain>
    </source>
</reference>
<keyword evidence="5" id="KW-1185">Reference proteome</keyword>
<dbReference type="InterPro" id="IPR036116">
    <property type="entry name" value="FN3_sf"/>
</dbReference>
<dbReference type="Proteomes" id="UP001196843">
    <property type="component" value="Unassembled WGS sequence"/>
</dbReference>
<dbReference type="InterPro" id="IPR003961">
    <property type="entry name" value="FN3_dom"/>
</dbReference>
<evidence type="ECO:0000256" key="2">
    <source>
        <dbReference type="ARBA" id="ARBA00023326"/>
    </source>
</evidence>
<keyword evidence="1" id="KW-0326">Glycosidase</keyword>